<dbReference type="RefSeq" id="XP_005835274.1">
    <property type="nucleotide sequence ID" value="XM_005835217.1"/>
</dbReference>
<name>L1JJI5_GUITC</name>
<evidence type="ECO:0000313" key="1">
    <source>
        <dbReference type="EMBL" id="EKX48294.1"/>
    </source>
</evidence>
<dbReference type="AlphaFoldDB" id="L1JJI5"/>
<dbReference type="EMBL" id="JH992986">
    <property type="protein sequence ID" value="EKX48294.1"/>
    <property type="molecule type" value="Genomic_DNA"/>
</dbReference>
<gene>
    <name evidence="1" type="ORF">GUITHDRAFT_162443</name>
</gene>
<evidence type="ECO:0000313" key="3">
    <source>
        <dbReference type="Proteomes" id="UP000011087"/>
    </source>
</evidence>
<reference evidence="1 3" key="1">
    <citation type="journal article" date="2012" name="Nature">
        <title>Algal genomes reveal evolutionary mosaicism and the fate of nucleomorphs.</title>
        <authorList>
            <consortium name="DOE Joint Genome Institute"/>
            <person name="Curtis B.A."/>
            <person name="Tanifuji G."/>
            <person name="Burki F."/>
            <person name="Gruber A."/>
            <person name="Irimia M."/>
            <person name="Maruyama S."/>
            <person name="Arias M.C."/>
            <person name="Ball S.G."/>
            <person name="Gile G.H."/>
            <person name="Hirakawa Y."/>
            <person name="Hopkins J.F."/>
            <person name="Kuo A."/>
            <person name="Rensing S.A."/>
            <person name="Schmutz J."/>
            <person name="Symeonidi A."/>
            <person name="Elias M."/>
            <person name="Eveleigh R.J."/>
            <person name="Herman E.K."/>
            <person name="Klute M.J."/>
            <person name="Nakayama T."/>
            <person name="Obornik M."/>
            <person name="Reyes-Prieto A."/>
            <person name="Armbrust E.V."/>
            <person name="Aves S.J."/>
            <person name="Beiko R.G."/>
            <person name="Coutinho P."/>
            <person name="Dacks J.B."/>
            <person name="Durnford D.G."/>
            <person name="Fast N.M."/>
            <person name="Green B.R."/>
            <person name="Grisdale C.J."/>
            <person name="Hempel F."/>
            <person name="Henrissat B."/>
            <person name="Hoppner M.P."/>
            <person name="Ishida K."/>
            <person name="Kim E."/>
            <person name="Koreny L."/>
            <person name="Kroth P.G."/>
            <person name="Liu Y."/>
            <person name="Malik S.B."/>
            <person name="Maier U.G."/>
            <person name="McRose D."/>
            <person name="Mock T."/>
            <person name="Neilson J.A."/>
            <person name="Onodera N.T."/>
            <person name="Poole A.M."/>
            <person name="Pritham E.J."/>
            <person name="Richards T.A."/>
            <person name="Rocap G."/>
            <person name="Roy S.W."/>
            <person name="Sarai C."/>
            <person name="Schaack S."/>
            <person name="Shirato S."/>
            <person name="Slamovits C.H."/>
            <person name="Spencer D.F."/>
            <person name="Suzuki S."/>
            <person name="Worden A.Z."/>
            <person name="Zauner S."/>
            <person name="Barry K."/>
            <person name="Bell C."/>
            <person name="Bharti A.K."/>
            <person name="Crow J.A."/>
            <person name="Grimwood J."/>
            <person name="Kramer R."/>
            <person name="Lindquist E."/>
            <person name="Lucas S."/>
            <person name="Salamov A."/>
            <person name="McFadden G.I."/>
            <person name="Lane C.E."/>
            <person name="Keeling P.J."/>
            <person name="Gray M.W."/>
            <person name="Grigoriev I.V."/>
            <person name="Archibald J.M."/>
        </authorList>
    </citation>
    <scope>NUCLEOTIDE SEQUENCE</scope>
    <source>
        <strain evidence="1 3">CCMP2712</strain>
    </source>
</reference>
<dbReference type="PaxDb" id="55529-EKX48294"/>
<keyword evidence="3" id="KW-1185">Reference proteome</keyword>
<reference evidence="3" key="2">
    <citation type="submission" date="2012-11" db="EMBL/GenBank/DDBJ databases">
        <authorList>
            <person name="Kuo A."/>
            <person name="Curtis B.A."/>
            <person name="Tanifuji G."/>
            <person name="Burki F."/>
            <person name="Gruber A."/>
            <person name="Irimia M."/>
            <person name="Maruyama S."/>
            <person name="Arias M.C."/>
            <person name="Ball S.G."/>
            <person name="Gile G.H."/>
            <person name="Hirakawa Y."/>
            <person name="Hopkins J.F."/>
            <person name="Rensing S.A."/>
            <person name="Schmutz J."/>
            <person name="Symeonidi A."/>
            <person name="Elias M."/>
            <person name="Eveleigh R.J."/>
            <person name="Herman E.K."/>
            <person name="Klute M.J."/>
            <person name="Nakayama T."/>
            <person name="Obornik M."/>
            <person name="Reyes-Prieto A."/>
            <person name="Armbrust E.V."/>
            <person name="Aves S.J."/>
            <person name="Beiko R.G."/>
            <person name="Coutinho P."/>
            <person name="Dacks J.B."/>
            <person name="Durnford D.G."/>
            <person name="Fast N.M."/>
            <person name="Green B.R."/>
            <person name="Grisdale C."/>
            <person name="Hempe F."/>
            <person name="Henrissat B."/>
            <person name="Hoppner M.P."/>
            <person name="Ishida K.-I."/>
            <person name="Kim E."/>
            <person name="Koreny L."/>
            <person name="Kroth P.G."/>
            <person name="Liu Y."/>
            <person name="Malik S.-B."/>
            <person name="Maier U.G."/>
            <person name="McRose D."/>
            <person name="Mock T."/>
            <person name="Neilson J.A."/>
            <person name="Onodera N.T."/>
            <person name="Poole A.M."/>
            <person name="Pritham E.J."/>
            <person name="Richards T.A."/>
            <person name="Rocap G."/>
            <person name="Roy S.W."/>
            <person name="Sarai C."/>
            <person name="Schaack S."/>
            <person name="Shirato S."/>
            <person name="Slamovits C.H."/>
            <person name="Spencer D.F."/>
            <person name="Suzuki S."/>
            <person name="Worden A.Z."/>
            <person name="Zauner S."/>
            <person name="Barry K."/>
            <person name="Bell C."/>
            <person name="Bharti A.K."/>
            <person name="Crow J.A."/>
            <person name="Grimwood J."/>
            <person name="Kramer R."/>
            <person name="Lindquist E."/>
            <person name="Lucas S."/>
            <person name="Salamov A."/>
            <person name="McFadden G.I."/>
            <person name="Lane C.E."/>
            <person name="Keeling P.J."/>
            <person name="Gray M.W."/>
            <person name="Grigoriev I.V."/>
            <person name="Archibald J.M."/>
        </authorList>
    </citation>
    <scope>NUCLEOTIDE SEQUENCE</scope>
    <source>
        <strain evidence="3">CCMP2712</strain>
    </source>
</reference>
<protein>
    <submittedName>
        <fullName evidence="1 2">Uncharacterized protein</fullName>
    </submittedName>
</protein>
<sequence length="286" mass="32766">MCGSKMVEAKDEPLEIIGVTEVIERKAPHVCHENNLDARKRNLDLLQDDVFPRDRTTTIDDLDIGIDSDTETEPSDLDISSCSKSFTSESDESYQEASSADIQELSESVTALSLKADSERIEDLKLFMNDFRSLGTALKDKWLEEEKFQRYYQESFEKLRKGDIMEISGAEILLTTSMKEDYESFVRALVKKCLSKCIVASFDDGFAFEFEANGEYDVLVRSNYGRQTGCVRPAQDWSFYVREGIQMMDLESIENIFNFLEEWKIFVSENSDIDMKGLMARGIFSF</sequence>
<reference evidence="2" key="3">
    <citation type="submission" date="2016-03" db="UniProtKB">
        <authorList>
            <consortium name="EnsemblProtists"/>
        </authorList>
    </citation>
    <scope>IDENTIFICATION</scope>
</reference>
<dbReference type="GeneID" id="17304904"/>
<dbReference type="EnsemblProtists" id="EKX48294">
    <property type="protein sequence ID" value="EKX48294"/>
    <property type="gene ID" value="GUITHDRAFT_162443"/>
</dbReference>
<accession>L1JJI5</accession>
<evidence type="ECO:0000313" key="2">
    <source>
        <dbReference type="EnsemblProtists" id="EKX48294"/>
    </source>
</evidence>
<dbReference type="Proteomes" id="UP000011087">
    <property type="component" value="Unassembled WGS sequence"/>
</dbReference>
<dbReference type="HOGENOM" id="CLU_974693_0_0_1"/>
<proteinExistence type="predicted"/>
<dbReference type="KEGG" id="gtt:GUITHDRAFT_162443"/>
<organism evidence="1">
    <name type="scientific">Guillardia theta (strain CCMP2712)</name>
    <name type="common">Cryptophyte</name>
    <dbReference type="NCBI Taxonomy" id="905079"/>
    <lineage>
        <taxon>Eukaryota</taxon>
        <taxon>Cryptophyceae</taxon>
        <taxon>Pyrenomonadales</taxon>
        <taxon>Geminigeraceae</taxon>
        <taxon>Guillardia</taxon>
    </lineage>
</organism>